<evidence type="ECO:0000313" key="1">
    <source>
        <dbReference type="EnsemblMetazoa" id="CJA33924.1"/>
    </source>
</evidence>
<organism evidence="1 2">
    <name type="scientific">Caenorhabditis japonica</name>
    <dbReference type="NCBI Taxonomy" id="281687"/>
    <lineage>
        <taxon>Eukaryota</taxon>
        <taxon>Metazoa</taxon>
        <taxon>Ecdysozoa</taxon>
        <taxon>Nematoda</taxon>
        <taxon>Chromadorea</taxon>
        <taxon>Rhabditida</taxon>
        <taxon>Rhabditina</taxon>
        <taxon>Rhabditomorpha</taxon>
        <taxon>Rhabditoidea</taxon>
        <taxon>Rhabditidae</taxon>
        <taxon>Peloderinae</taxon>
        <taxon>Caenorhabditis</taxon>
    </lineage>
</organism>
<sequence>MSARTTRTYRTFVAPRPPAHLRDLALPRHARHREVDECGASAYTCSHVSVPLSRLLTLSTHCSPSRERPLPSLALLPSLLNVWTVSCSPDQPMDSTNCLYQLYAEVVNCLKSSRRSLGSSVVLPTLIVSSSLACNQFPRTVSRLNPLRCWRPSPSLLA</sequence>
<dbReference type="AlphaFoldDB" id="A0A8R1EFE3"/>
<reference evidence="1" key="2">
    <citation type="submission" date="2022-06" db="UniProtKB">
        <authorList>
            <consortium name="EnsemblMetazoa"/>
        </authorList>
    </citation>
    <scope>IDENTIFICATION</scope>
    <source>
        <strain evidence="1">DF5081</strain>
    </source>
</reference>
<dbReference type="Proteomes" id="UP000005237">
    <property type="component" value="Unassembled WGS sequence"/>
</dbReference>
<accession>A0A8R1EFE3</accession>
<dbReference type="EnsemblMetazoa" id="CJA33924.1">
    <property type="protein sequence ID" value="CJA33924.1"/>
    <property type="gene ID" value="WBGene00209771"/>
</dbReference>
<reference evidence="2" key="1">
    <citation type="submission" date="2010-08" db="EMBL/GenBank/DDBJ databases">
        <authorList>
            <consortium name="Caenorhabditis japonica Sequencing Consortium"/>
            <person name="Wilson R.K."/>
        </authorList>
    </citation>
    <scope>NUCLEOTIDE SEQUENCE [LARGE SCALE GENOMIC DNA]</scope>
    <source>
        <strain evidence="2">DF5081</strain>
    </source>
</reference>
<keyword evidence="2" id="KW-1185">Reference proteome</keyword>
<proteinExistence type="predicted"/>
<name>A0A8R1EFE3_CAEJA</name>
<evidence type="ECO:0000313" key="2">
    <source>
        <dbReference type="Proteomes" id="UP000005237"/>
    </source>
</evidence>
<protein>
    <submittedName>
        <fullName evidence="1">Uncharacterized protein</fullName>
    </submittedName>
</protein>